<proteinExistence type="predicted"/>
<dbReference type="EMBL" id="FNFH01000001">
    <property type="protein sequence ID" value="SDJ55101.1"/>
    <property type="molecule type" value="Genomic_DNA"/>
</dbReference>
<protein>
    <submittedName>
        <fullName evidence="2">Sensors of blue-light using FAD</fullName>
    </submittedName>
</protein>
<keyword evidence="3" id="KW-1185">Reference proteome</keyword>
<dbReference type="SMART" id="SM01034">
    <property type="entry name" value="BLUF"/>
    <property type="match status" value="1"/>
</dbReference>
<dbReference type="SUPFAM" id="SSF54975">
    <property type="entry name" value="Acylphosphatase/BLUF domain-like"/>
    <property type="match status" value="1"/>
</dbReference>
<accession>A0A1G8UMW6</accession>
<dbReference type="Gene3D" id="3.30.70.100">
    <property type="match status" value="1"/>
</dbReference>
<evidence type="ECO:0000259" key="1">
    <source>
        <dbReference type="PROSITE" id="PS50925"/>
    </source>
</evidence>
<dbReference type="STRING" id="658219.SAMN05216212_0197"/>
<dbReference type="PROSITE" id="PS50925">
    <property type="entry name" value="BLUF"/>
    <property type="match status" value="1"/>
</dbReference>
<dbReference type="GO" id="GO:0009882">
    <property type="term" value="F:blue light photoreceptor activity"/>
    <property type="evidence" value="ECO:0007669"/>
    <property type="project" value="InterPro"/>
</dbReference>
<dbReference type="AlphaFoldDB" id="A0A1G8UMW6"/>
<dbReference type="Proteomes" id="UP000199305">
    <property type="component" value="Unassembled WGS sequence"/>
</dbReference>
<evidence type="ECO:0000313" key="2">
    <source>
        <dbReference type="EMBL" id="SDJ55101.1"/>
    </source>
</evidence>
<gene>
    <name evidence="2" type="ORF">SAMN05216212_0197</name>
</gene>
<reference evidence="3" key="1">
    <citation type="submission" date="2016-10" db="EMBL/GenBank/DDBJ databases">
        <authorList>
            <person name="Varghese N."/>
            <person name="Submissions S."/>
        </authorList>
    </citation>
    <scope>NUCLEOTIDE SEQUENCE [LARGE SCALE GENOMIC DNA]</scope>
    <source>
        <strain evidence="3">CGMCC 1.10658</strain>
    </source>
</reference>
<dbReference type="Pfam" id="PF04940">
    <property type="entry name" value="BLUF"/>
    <property type="match status" value="1"/>
</dbReference>
<dbReference type="InterPro" id="IPR036046">
    <property type="entry name" value="Acylphosphatase-like_dom_sf"/>
</dbReference>
<feature type="domain" description="BLUF" evidence="1">
    <location>
        <begin position="16"/>
        <end position="113"/>
    </location>
</feature>
<dbReference type="GO" id="GO:0071949">
    <property type="term" value="F:FAD binding"/>
    <property type="evidence" value="ECO:0007669"/>
    <property type="project" value="InterPro"/>
</dbReference>
<dbReference type="InterPro" id="IPR007024">
    <property type="entry name" value="BLUF_domain"/>
</dbReference>
<sequence>MQHCESVKGESFMGKLTRLIYASRANFRPVEASQGVEPTVGRILFQSRRNNSRHGISGVLYFGDSHFFQVLEGEPQAVNETYRRIGADSRHRDLTVLSQLPVKERLFSDWSMKYVPAENSVKAFLAKRDYLRFAPLRFSKSEAEELARLFHRQQAEGEGSGPLPARRFSLRRLLPF</sequence>
<evidence type="ECO:0000313" key="3">
    <source>
        <dbReference type="Proteomes" id="UP000199305"/>
    </source>
</evidence>
<name>A0A1G8UMW6_9GAMM</name>
<organism evidence="2 3">
    <name type="scientific">Microbulbifer yueqingensis</name>
    <dbReference type="NCBI Taxonomy" id="658219"/>
    <lineage>
        <taxon>Bacteria</taxon>
        <taxon>Pseudomonadati</taxon>
        <taxon>Pseudomonadota</taxon>
        <taxon>Gammaproteobacteria</taxon>
        <taxon>Cellvibrionales</taxon>
        <taxon>Microbulbiferaceae</taxon>
        <taxon>Microbulbifer</taxon>
    </lineage>
</organism>